<organism evidence="6 7">
    <name type="scientific">Calicophoron daubneyi</name>
    <name type="common">Rumen fluke</name>
    <name type="synonym">Paramphistomum daubneyi</name>
    <dbReference type="NCBI Taxonomy" id="300641"/>
    <lineage>
        <taxon>Eukaryota</taxon>
        <taxon>Metazoa</taxon>
        <taxon>Spiralia</taxon>
        <taxon>Lophotrochozoa</taxon>
        <taxon>Platyhelminthes</taxon>
        <taxon>Trematoda</taxon>
        <taxon>Digenea</taxon>
        <taxon>Plagiorchiida</taxon>
        <taxon>Pronocephalata</taxon>
        <taxon>Paramphistomoidea</taxon>
        <taxon>Paramphistomidae</taxon>
        <taxon>Calicophoron</taxon>
    </lineage>
</organism>
<dbReference type="PANTHER" id="PTHR11741">
    <property type="entry name" value="ELONGATION FACTOR TS"/>
    <property type="match status" value="1"/>
</dbReference>
<evidence type="ECO:0000259" key="5">
    <source>
        <dbReference type="Pfam" id="PF00889"/>
    </source>
</evidence>
<dbReference type="PANTHER" id="PTHR11741:SF0">
    <property type="entry name" value="ELONGATION FACTOR TS, MITOCHONDRIAL"/>
    <property type="match status" value="1"/>
</dbReference>
<dbReference type="InterPro" id="IPR009060">
    <property type="entry name" value="UBA-like_sf"/>
</dbReference>
<accession>A0AAV2U068</accession>
<dbReference type="SUPFAM" id="SSF54713">
    <property type="entry name" value="Elongation factor Ts (EF-Ts), dimerisation domain"/>
    <property type="match status" value="1"/>
</dbReference>
<evidence type="ECO:0000256" key="1">
    <source>
        <dbReference type="ARBA" id="ARBA00005532"/>
    </source>
</evidence>
<dbReference type="GO" id="GO:0003746">
    <property type="term" value="F:translation elongation factor activity"/>
    <property type="evidence" value="ECO:0007669"/>
    <property type="project" value="UniProtKB-UniRule"/>
</dbReference>
<comment type="similarity">
    <text evidence="1 4">Belongs to the EF-Ts family.</text>
</comment>
<dbReference type="CDD" id="cd14275">
    <property type="entry name" value="UBA_EF-Ts"/>
    <property type="match status" value="1"/>
</dbReference>
<evidence type="ECO:0000256" key="4">
    <source>
        <dbReference type="HAMAP-Rule" id="MF_03135"/>
    </source>
</evidence>
<keyword evidence="3 4" id="KW-0648">Protein biosynthesis</keyword>
<comment type="function">
    <text evidence="4">Associates with the EF-Tu.GDP complex and induces the exchange of GDP to GTP. It remains bound to the aminoacyl-tRNA.EF-Tu.GTP complex up to the GTP hydrolysis stage on the ribosome.</text>
</comment>
<evidence type="ECO:0000256" key="2">
    <source>
        <dbReference type="ARBA" id="ARBA00022768"/>
    </source>
</evidence>
<dbReference type="EMBL" id="CAXLJL010000933">
    <property type="protein sequence ID" value="CAL5141793.1"/>
    <property type="molecule type" value="Genomic_DNA"/>
</dbReference>
<dbReference type="GO" id="GO:0005739">
    <property type="term" value="C:mitochondrion"/>
    <property type="evidence" value="ECO:0007669"/>
    <property type="project" value="UniProtKB-SubCell"/>
</dbReference>
<dbReference type="Pfam" id="PF00889">
    <property type="entry name" value="EF_TS"/>
    <property type="match status" value="1"/>
</dbReference>
<dbReference type="InterPro" id="IPR014039">
    <property type="entry name" value="Transl_elong_EFTs/EF1B_dimer"/>
</dbReference>
<dbReference type="AlphaFoldDB" id="A0AAV2U068"/>
<dbReference type="InterPro" id="IPR001816">
    <property type="entry name" value="Transl_elong_EFTs/EF1B"/>
</dbReference>
<comment type="subcellular location">
    <subcellularLocation>
        <location evidence="4">Mitochondrion</location>
    </subcellularLocation>
</comment>
<dbReference type="HAMAP" id="MF_00050">
    <property type="entry name" value="EF_Ts"/>
    <property type="match status" value="1"/>
</dbReference>
<dbReference type="InterPro" id="IPR018101">
    <property type="entry name" value="Transl_elong_Ts_CS"/>
</dbReference>
<dbReference type="PROSITE" id="PS01127">
    <property type="entry name" value="EF_TS_2"/>
    <property type="match status" value="1"/>
</dbReference>
<protein>
    <recommendedName>
        <fullName evidence="4">Elongation factor Ts, mitochondrial</fullName>
        <shortName evidence="4">EF-Ts</shortName>
        <shortName evidence="4">EF-TsMt</shortName>
    </recommendedName>
</protein>
<dbReference type="Gene3D" id="3.30.479.20">
    <property type="entry name" value="Elongation factor Ts, dimerisation domain"/>
    <property type="match status" value="2"/>
</dbReference>
<dbReference type="Pfam" id="PF25025">
    <property type="entry name" value="EF-Ts_N"/>
    <property type="match status" value="1"/>
</dbReference>
<evidence type="ECO:0000313" key="6">
    <source>
        <dbReference type="EMBL" id="CAL5141793.1"/>
    </source>
</evidence>
<evidence type="ECO:0000256" key="3">
    <source>
        <dbReference type="ARBA" id="ARBA00022917"/>
    </source>
</evidence>
<dbReference type="Proteomes" id="UP001497525">
    <property type="component" value="Unassembled WGS sequence"/>
</dbReference>
<keyword evidence="2 4" id="KW-0251">Elongation factor</keyword>
<dbReference type="InterPro" id="IPR036402">
    <property type="entry name" value="EF-Ts_dimer_sf"/>
</dbReference>
<proteinExistence type="inferred from homology"/>
<reference evidence="6" key="1">
    <citation type="submission" date="2024-06" db="EMBL/GenBank/DDBJ databases">
        <authorList>
            <person name="Liu X."/>
            <person name="Lenzi L."/>
            <person name="Haldenby T S."/>
            <person name="Uol C."/>
        </authorList>
    </citation>
    <scope>NUCLEOTIDE SEQUENCE</scope>
</reference>
<comment type="caution">
    <text evidence="6">The sequence shown here is derived from an EMBL/GenBank/DDBJ whole genome shotgun (WGS) entry which is preliminary data.</text>
</comment>
<gene>
    <name evidence="6" type="ORF">CDAUBV1_LOCUS17106</name>
</gene>
<keyword evidence="4" id="KW-0496">Mitochondrion</keyword>
<dbReference type="SUPFAM" id="SSF46934">
    <property type="entry name" value="UBA-like"/>
    <property type="match status" value="1"/>
</dbReference>
<dbReference type="Gene3D" id="1.10.8.10">
    <property type="entry name" value="DNA helicase RuvA subunit, C-terminal domain"/>
    <property type="match status" value="1"/>
</dbReference>
<name>A0AAV2U068_CALDB</name>
<evidence type="ECO:0000313" key="7">
    <source>
        <dbReference type="Proteomes" id="UP001497525"/>
    </source>
</evidence>
<feature type="domain" description="Translation elongation factor EFTs/EF1B dimerisation" evidence="5">
    <location>
        <begin position="100"/>
        <end position="255"/>
    </location>
</feature>
<sequence length="325" mass="35636">MLLRSVGRAAVSLISKPISLPSGCYSSKASTSPLSKLRRATGYTFSACKDALAKHNNNYEEALKWLNEEAVRKGWDKAGRLSNRSLSEGLLGVMWNRTHAVILEVNCETDFVARNEQFQQFVATATESLMNEFVKGTALPKAQWTSDQLKNLDASNTSKLSDAAALVINAVGENMALRRAVGLYSDASGASRLATYTHMSMSGVGRGIRDVKFGKYAAAVRYRPAGDEVATPAWHERAARLGKQLCQHIVGMNPRPGLELTTPAEDPEQEDCLLLQPFFLDENVRVGEHLARNDMILEDFVRVECGGADEISEHLKKSSTDAQCK</sequence>
<dbReference type="GO" id="GO:0070125">
    <property type="term" value="P:mitochondrial translational elongation"/>
    <property type="evidence" value="ECO:0007669"/>
    <property type="project" value="TreeGrafter"/>
</dbReference>